<keyword evidence="2" id="KW-1185">Reference proteome</keyword>
<organism evidence="1 2">
    <name type="scientific">Halorhodospira neutriphila</name>
    <dbReference type="NCBI Taxonomy" id="168379"/>
    <lineage>
        <taxon>Bacteria</taxon>
        <taxon>Pseudomonadati</taxon>
        <taxon>Pseudomonadota</taxon>
        <taxon>Gammaproteobacteria</taxon>
        <taxon>Chromatiales</taxon>
        <taxon>Ectothiorhodospiraceae</taxon>
        <taxon>Halorhodospira</taxon>
    </lineage>
</organism>
<sequence>MRLKELVASWEENATERRTPFEHCVRLPLHDAAKLAALAEMYPGRSEEDLLTDILSTALDEIEASFPYVQGQRVIAEDEQGDPIYEDSGLTPRFKALARKHLAELRRQLDEGGDGEASA</sequence>
<dbReference type="Proteomes" id="UP000738126">
    <property type="component" value="Unassembled WGS sequence"/>
</dbReference>
<dbReference type="RefSeq" id="WP_200257796.1">
    <property type="nucleotide sequence ID" value="NZ_NRSH01000049.1"/>
</dbReference>
<name>A0ABS1E719_9GAMM</name>
<reference evidence="1 2" key="1">
    <citation type="journal article" date="2020" name="Microorganisms">
        <title>Osmotic Adaptation and Compatible Solute Biosynthesis of Phototrophic Bacteria as Revealed from Genome Analyses.</title>
        <authorList>
            <person name="Imhoff J.F."/>
            <person name="Rahn T."/>
            <person name="Kunzel S."/>
            <person name="Keller A."/>
            <person name="Neulinger S.C."/>
        </authorList>
    </citation>
    <scope>NUCLEOTIDE SEQUENCE [LARGE SCALE GENOMIC DNA]</scope>
    <source>
        <strain evidence="1 2">DSM 15116</strain>
    </source>
</reference>
<accession>A0ABS1E719</accession>
<proteinExistence type="predicted"/>
<gene>
    <name evidence="1" type="ORF">CKO13_05760</name>
</gene>
<dbReference type="EMBL" id="NRSH01000049">
    <property type="protein sequence ID" value="MBK1726535.1"/>
    <property type="molecule type" value="Genomic_DNA"/>
</dbReference>
<comment type="caution">
    <text evidence="1">The sequence shown here is derived from an EMBL/GenBank/DDBJ whole genome shotgun (WGS) entry which is preliminary data.</text>
</comment>
<evidence type="ECO:0000313" key="2">
    <source>
        <dbReference type="Proteomes" id="UP000738126"/>
    </source>
</evidence>
<evidence type="ECO:0000313" key="1">
    <source>
        <dbReference type="EMBL" id="MBK1726535.1"/>
    </source>
</evidence>
<protein>
    <submittedName>
        <fullName evidence="1">Type 1 pili tip component</fullName>
    </submittedName>
</protein>